<evidence type="ECO:0000256" key="1">
    <source>
        <dbReference type="SAM" id="MobiDB-lite"/>
    </source>
</evidence>
<feature type="region of interest" description="Disordered" evidence="1">
    <location>
        <begin position="138"/>
        <end position="158"/>
    </location>
</feature>
<evidence type="ECO:0000313" key="6">
    <source>
        <dbReference type="Proteomes" id="UP000045842"/>
    </source>
</evidence>
<evidence type="ECO:0000313" key="3">
    <source>
        <dbReference type="EMBL" id="COW83564.1"/>
    </source>
</evidence>
<reference evidence="4" key="2">
    <citation type="submission" date="2015-03" db="EMBL/GenBank/DDBJ databases">
        <authorList>
            <person name="Murphy D."/>
        </authorList>
    </citation>
    <scope>NUCLEOTIDE SEQUENCE [LARGE SCALE GENOMIC DNA]</scope>
    <source>
        <strain evidence="4">K00500041</strain>
    </source>
</reference>
<name>A0A0T9F093_MYCTX</name>
<dbReference type="EMBL" id="CSAE01000922">
    <property type="protein sequence ID" value="COX09283.1"/>
    <property type="molecule type" value="Genomic_DNA"/>
</dbReference>
<accession>A0A0T9F093</accession>
<feature type="compositionally biased region" description="Polar residues" evidence="1">
    <location>
        <begin position="85"/>
        <end position="97"/>
    </location>
</feature>
<evidence type="ECO:0000313" key="7">
    <source>
        <dbReference type="Proteomes" id="UP000050164"/>
    </source>
</evidence>
<organism evidence="4 5">
    <name type="scientific">Mycobacterium tuberculosis</name>
    <dbReference type="NCBI Taxonomy" id="1773"/>
    <lineage>
        <taxon>Bacteria</taxon>
        <taxon>Bacillati</taxon>
        <taxon>Actinomycetota</taxon>
        <taxon>Actinomycetes</taxon>
        <taxon>Mycobacteriales</taxon>
        <taxon>Mycobacteriaceae</taxon>
        <taxon>Mycobacterium</taxon>
        <taxon>Mycobacterium tuberculosis complex</taxon>
    </lineage>
</organism>
<sequence length="158" mass="16358">MIEKSRAPRCPAKNNAATWGSRFRARLRCICPEALPWLIVNAAATSAAAQSQKSHAQSARWSAPVRRPVSSAIADNRRALAAASTRAQSSIAATSAPSSDRHSSVGSGSDISNMCAILVAATDSTTVRVTGRLRSPAGCAAANDGSNSAPAITFDHSR</sequence>
<evidence type="ECO:0000313" key="4">
    <source>
        <dbReference type="EMBL" id="COX09283.1"/>
    </source>
</evidence>
<evidence type="ECO:0000313" key="5">
    <source>
        <dbReference type="Proteomes" id="UP000038802"/>
    </source>
</evidence>
<dbReference type="Proteomes" id="UP000050164">
    <property type="component" value="Unassembled WGS sequence"/>
</dbReference>
<dbReference type="AlphaFoldDB" id="A0A0T9F093"/>
<gene>
    <name evidence="3" type="ORF">ERS007679_04371</name>
    <name evidence="4" type="ORF">ERS007703_04750</name>
    <name evidence="2" type="ORF">ERS027659_04971</name>
</gene>
<evidence type="ECO:0000313" key="2">
    <source>
        <dbReference type="EMBL" id="CKT97975.1"/>
    </source>
</evidence>
<protein>
    <submittedName>
        <fullName evidence="4">Uncharacterized protein</fullName>
    </submittedName>
</protein>
<dbReference type="Proteomes" id="UP000045842">
    <property type="component" value="Unassembled WGS sequence"/>
</dbReference>
<dbReference type="EMBL" id="CNFT01002125">
    <property type="protein sequence ID" value="CKT97975.1"/>
    <property type="molecule type" value="Genomic_DNA"/>
</dbReference>
<proteinExistence type="predicted"/>
<dbReference type="EMBL" id="CSAD01001084">
    <property type="protein sequence ID" value="COW83564.1"/>
    <property type="molecule type" value="Genomic_DNA"/>
</dbReference>
<dbReference type="Proteomes" id="UP000038802">
    <property type="component" value="Unassembled WGS sequence"/>
</dbReference>
<reference evidence="5 6" key="1">
    <citation type="submission" date="2015-03" db="EMBL/GenBank/DDBJ databases">
        <authorList>
            <consortium name="Pathogen Informatics"/>
        </authorList>
    </citation>
    <scope>NUCLEOTIDE SEQUENCE [LARGE SCALE GENOMIC DNA]</scope>
    <source>
        <strain evidence="2 7">Bir 185</strain>
        <strain evidence="3 6">G09801536</strain>
        <strain evidence="5">K00500041</strain>
    </source>
</reference>
<feature type="region of interest" description="Disordered" evidence="1">
    <location>
        <begin position="84"/>
        <end position="107"/>
    </location>
</feature>